<organism evidence="1 2">
    <name type="scientific">Aquimarina algiphila</name>
    <dbReference type="NCBI Taxonomy" id="2047982"/>
    <lineage>
        <taxon>Bacteria</taxon>
        <taxon>Pseudomonadati</taxon>
        <taxon>Bacteroidota</taxon>
        <taxon>Flavobacteriia</taxon>
        <taxon>Flavobacteriales</taxon>
        <taxon>Flavobacteriaceae</taxon>
        <taxon>Aquimarina</taxon>
    </lineage>
</organism>
<proteinExistence type="predicted"/>
<dbReference type="Proteomes" id="UP000318833">
    <property type="component" value="Unassembled WGS sequence"/>
</dbReference>
<comment type="caution">
    <text evidence="1">The sequence shown here is derived from an EMBL/GenBank/DDBJ whole genome shotgun (WGS) entry which is preliminary data.</text>
</comment>
<dbReference type="AlphaFoldDB" id="A0A554VBX7"/>
<dbReference type="RefSeq" id="WP_109439068.1">
    <property type="nucleotide sequence ID" value="NZ_CANLFO010000001.1"/>
</dbReference>
<dbReference type="OrthoDB" id="982285at2"/>
<evidence type="ECO:0000313" key="1">
    <source>
        <dbReference type="EMBL" id="TSE04103.1"/>
    </source>
</evidence>
<evidence type="ECO:0000313" key="2">
    <source>
        <dbReference type="Proteomes" id="UP000318833"/>
    </source>
</evidence>
<gene>
    <name evidence="1" type="ORF">FOF46_27550</name>
</gene>
<sequence length="105" mass="12252">MVKIWIIPKSKSQADEIVEFLLRGKYLLTVMILENCVLAKIDRKNQTHRLNKTLISGIIRSLQFNNLNDRLRKMYPSNMPILYSVPIIQMDPQQSEAIADYITVF</sequence>
<reference evidence="1 2" key="1">
    <citation type="submission" date="2019-07" db="EMBL/GenBank/DDBJ databases">
        <title>The draft genome sequence of Aquimarina algiphila M91.</title>
        <authorList>
            <person name="Meng X."/>
        </authorList>
    </citation>
    <scope>NUCLEOTIDE SEQUENCE [LARGE SCALE GENOMIC DNA]</scope>
    <source>
        <strain evidence="1 2">M91</strain>
    </source>
</reference>
<name>A0A554VBX7_9FLAO</name>
<accession>A0A554VBX7</accession>
<keyword evidence="2" id="KW-1185">Reference proteome</keyword>
<dbReference type="EMBL" id="VLNR01000089">
    <property type="protein sequence ID" value="TSE04103.1"/>
    <property type="molecule type" value="Genomic_DNA"/>
</dbReference>
<protein>
    <submittedName>
        <fullName evidence="1">Uncharacterized protein</fullName>
    </submittedName>
</protein>